<evidence type="ECO:0000313" key="1">
    <source>
        <dbReference type="EMBL" id="TRM55589.1"/>
    </source>
</evidence>
<feature type="non-terminal residue" evidence="1">
    <location>
        <position position="1"/>
    </location>
</feature>
<dbReference type="AlphaFoldDB" id="A0A550BST5"/>
<accession>A0A550BST5</accession>
<name>A0A550BST5_9AGAR</name>
<dbReference type="Proteomes" id="UP000320762">
    <property type="component" value="Unassembled WGS sequence"/>
</dbReference>
<gene>
    <name evidence="1" type="ORF">BD626DRAFT_416560</name>
</gene>
<comment type="caution">
    <text evidence="1">The sequence shown here is derived from an EMBL/GenBank/DDBJ whole genome shotgun (WGS) entry which is preliminary data.</text>
</comment>
<dbReference type="STRING" id="97359.A0A550BST5"/>
<protein>
    <submittedName>
        <fullName evidence="1">Uncharacterized protein</fullName>
    </submittedName>
</protein>
<proteinExistence type="predicted"/>
<dbReference type="OrthoDB" id="3250044at2759"/>
<dbReference type="EMBL" id="VDMD01000117">
    <property type="protein sequence ID" value="TRM55589.1"/>
    <property type="molecule type" value="Genomic_DNA"/>
</dbReference>
<reference evidence="1 2" key="1">
    <citation type="journal article" date="2019" name="New Phytol.">
        <title>Comparative genomics reveals unique wood-decay strategies and fruiting body development in the Schizophyllaceae.</title>
        <authorList>
            <person name="Almasi E."/>
            <person name="Sahu N."/>
            <person name="Krizsan K."/>
            <person name="Balint B."/>
            <person name="Kovacs G.M."/>
            <person name="Kiss B."/>
            <person name="Cseklye J."/>
            <person name="Drula E."/>
            <person name="Henrissat B."/>
            <person name="Nagy I."/>
            <person name="Chovatia M."/>
            <person name="Adam C."/>
            <person name="LaButti K."/>
            <person name="Lipzen A."/>
            <person name="Riley R."/>
            <person name="Grigoriev I.V."/>
            <person name="Nagy L.G."/>
        </authorList>
    </citation>
    <scope>NUCLEOTIDE SEQUENCE [LARGE SCALE GENOMIC DNA]</scope>
    <source>
        <strain evidence="1 2">NL-1724</strain>
    </source>
</reference>
<organism evidence="1 2">
    <name type="scientific">Schizophyllum amplum</name>
    <dbReference type="NCBI Taxonomy" id="97359"/>
    <lineage>
        <taxon>Eukaryota</taxon>
        <taxon>Fungi</taxon>
        <taxon>Dikarya</taxon>
        <taxon>Basidiomycota</taxon>
        <taxon>Agaricomycotina</taxon>
        <taxon>Agaricomycetes</taxon>
        <taxon>Agaricomycetidae</taxon>
        <taxon>Agaricales</taxon>
        <taxon>Schizophyllaceae</taxon>
        <taxon>Schizophyllum</taxon>
    </lineage>
</organism>
<evidence type="ECO:0000313" key="2">
    <source>
        <dbReference type="Proteomes" id="UP000320762"/>
    </source>
</evidence>
<keyword evidence="2" id="KW-1185">Reference proteome</keyword>
<sequence>QGLRLCPAYLKCENFKRDSSGKIVVLDFQATCFLPVSFLRSALDSSYDYFTMLLRSQTGPPVSKNSKALKVAFCALVPHGSNSFGEHVTMLSFR</sequence>